<dbReference type="PANTHER" id="PTHR30332">
    <property type="entry name" value="PROBABLE GENERAL SECRETION PATHWAY PROTEIN D"/>
    <property type="match status" value="1"/>
</dbReference>
<evidence type="ECO:0000313" key="5">
    <source>
        <dbReference type="Proteomes" id="UP000221168"/>
    </source>
</evidence>
<dbReference type="Gene3D" id="3.30.1340.30">
    <property type="match status" value="1"/>
</dbReference>
<reference evidence="4 5" key="1">
    <citation type="submission" date="2017-10" db="EMBL/GenBank/DDBJ databases">
        <title>Sedimentibacterium mangrovi gen. nov., sp. nov., a novel member of family Phyllobacteriacea isolated from mangrove sediment.</title>
        <authorList>
            <person name="Liao H."/>
            <person name="Tian Y."/>
        </authorList>
    </citation>
    <scope>NUCLEOTIDE SEQUENCE [LARGE SCALE GENOMIC DNA]</scope>
    <source>
        <strain evidence="4 5">X9-2-2</strain>
    </source>
</reference>
<dbReference type="SMART" id="SM00749">
    <property type="entry name" value="BON"/>
    <property type="match status" value="1"/>
</dbReference>
<evidence type="ECO:0000313" key="4">
    <source>
        <dbReference type="EMBL" id="PHP65071.1"/>
    </source>
</evidence>
<comment type="similarity">
    <text evidence="1">Belongs to the bacterial secretin family.</text>
</comment>
<keyword evidence="5" id="KW-1185">Reference proteome</keyword>
<organism evidence="4 5">
    <name type="scientific">Zhengella mangrovi</name>
    <dbReference type="NCBI Taxonomy" id="1982044"/>
    <lineage>
        <taxon>Bacteria</taxon>
        <taxon>Pseudomonadati</taxon>
        <taxon>Pseudomonadota</taxon>
        <taxon>Alphaproteobacteria</taxon>
        <taxon>Hyphomicrobiales</taxon>
        <taxon>Notoacmeibacteraceae</taxon>
        <taxon>Zhengella</taxon>
    </lineage>
</organism>
<dbReference type="Proteomes" id="UP000221168">
    <property type="component" value="Unassembled WGS sequence"/>
</dbReference>
<dbReference type="Pfam" id="PF04972">
    <property type="entry name" value="BON"/>
    <property type="match status" value="1"/>
</dbReference>
<gene>
    <name evidence="4" type="ORF">CSC94_21345</name>
</gene>
<dbReference type="InterPro" id="IPR001775">
    <property type="entry name" value="GspD/PilQ"/>
</dbReference>
<dbReference type="RefSeq" id="WP_099308409.1">
    <property type="nucleotide sequence ID" value="NZ_PDVP01000019.1"/>
</dbReference>
<dbReference type="InterPro" id="IPR004846">
    <property type="entry name" value="T2SS/T3SS_dom"/>
</dbReference>
<dbReference type="Pfam" id="PF00263">
    <property type="entry name" value="Secretin"/>
    <property type="match status" value="1"/>
</dbReference>
<dbReference type="Pfam" id="PF13629">
    <property type="entry name" value="T2SS-T3SS_pil_N"/>
    <property type="match status" value="1"/>
</dbReference>
<evidence type="ECO:0000256" key="2">
    <source>
        <dbReference type="SAM" id="SignalP"/>
    </source>
</evidence>
<dbReference type="InterPro" id="IPR050810">
    <property type="entry name" value="Bact_Secretion_Sys_Channel"/>
</dbReference>
<dbReference type="InterPro" id="IPR032789">
    <property type="entry name" value="T2SS-T3SS_pil_N"/>
</dbReference>
<evidence type="ECO:0000256" key="1">
    <source>
        <dbReference type="RuleBase" id="RU004003"/>
    </source>
</evidence>
<dbReference type="EMBL" id="PDVP01000019">
    <property type="protein sequence ID" value="PHP65071.1"/>
    <property type="molecule type" value="Genomic_DNA"/>
</dbReference>
<feature type="chain" id="PRO_5013753509" evidence="2">
    <location>
        <begin position="36"/>
        <end position="483"/>
    </location>
</feature>
<dbReference type="PRINTS" id="PR00811">
    <property type="entry name" value="BCTERIALGSPD"/>
</dbReference>
<dbReference type="GO" id="GO:0009306">
    <property type="term" value="P:protein secretion"/>
    <property type="evidence" value="ECO:0007669"/>
    <property type="project" value="InterPro"/>
</dbReference>
<dbReference type="AlphaFoldDB" id="A0A2G1QHY6"/>
<accession>A0A2G1QHY6</accession>
<feature type="domain" description="BON" evidence="3">
    <location>
        <begin position="122"/>
        <end position="191"/>
    </location>
</feature>
<dbReference type="GO" id="GO:0015627">
    <property type="term" value="C:type II protein secretion system complex"/>
    <property type="evidence" value="ECO:0007669"/>
    <property type="project" value="TreeGrafter"/>
</dbReference>
<comment type="caution">
    <text evidence="4">The sequence shown here is derived from an EMBL/GenBank/DDBJ whole genome shotgun (WGS) entry which is preliminary data.</text>
</comment>
<sequence>MTENTIKAPGGTGASLFRGLAAAALALVVCVGSSAAGVTDARAAGQGQVIQIKAGSTAKVKIAKGKPQTIRTNAAFYEIVIGDPEIANVNPLTDTSFYVLGNTLGTTGIALFDANRNLVGSVDIEVTLDTDGLARTIRDVAPGSDIKVETANGRVVLSGKAKDAVQAEKAQKVAKRFSGDEEVINSVQLTSSQQVQLNVRFVEMNRNVGQELGAQLGVSYVGPAGAITFNGRTARTSGDSAIDIIGNFASGGFGIDMAIKALEDRGLARRLAEPNLIARSGQKASFLAGGEFPIPVASDNNTVTVDFKKYGVSLEFTPTVLEDGLISLDIAPEVSSVDNSTTYRIGNIAIPGFVVRRANTSVDLKSGQSFMLAGLLQSENVSTSDRVPGLGKLPVLGQLFSSKAYQRRETDLVIIVTPYLVKPIDPSKKVATPIDAEKPMSTADFFLGNVDGMKTSRINNAKIADGRAPVVQSGHFLDLGTMQ</sequence>
<dbReference type="PROSITE" id="PS50914">
    <property type="entry name" value="BON"/>
    <property type="match status" value="1"/>
</dbReference>
<dbReference type="OrthoDB" id="9775455at2"/>
<keyword evidence="2" id="KW-0732">Signal</keyword>
<feature type="signal peptide" evidence="2">
    <location>
        <begin position="1"/>
        <end position="35"/>
    </location>
</feature>
<dbReference type="InterPro" id="IPR007055">
    <property type="entry name" value="BON_dom"/>
</dbReference>
<name>A0A2G1QHY6_9HYPH</name>
<proteinExistence type="inferred from homology"/>
<dbReference type="InterPro" id="IPR014004">
    <property type="entry name" value="Transpt-assoc_nodulatn_dom_bac"/>
</dbReference>
<dbReference type="PANTHER" id="PTHR30332:SF17">
    <property type="entry name" value="TYPE IV PILIATION SYSTEM PROTEIN DR_0774-RELATED"/>
    <property type="match status" value="1"/>
</dbReference>
<evidence type="ECO:0000259" key="3">
    <source>
        <dbReference type="PROSITE" id="PS50914"/>
    </source>
</evidence>
<protein>
    <submittedName>
        <fullName evidence="4">Secretin</fullName>
    </submittedName>
</protein>